<sequence>MELMSSSCDVLCNGSVEIEKSTSSTLHYIAENVTKAVKTIAKQRNLETTVVFDHVAPIDICVFGRSGIGKSTLIKAITNLDIPESPQIDHVTEVVTEVTTYIGALKVRFWDTKGIDNWLDIDIIDNMFNEMNKLNVKPLFIIYCAATNGRVDSDIAAGILTRFQRQNIPICYVITNIYAASDEQLEQQIEGGRRIMKRVFGSSPKSNGDLYYTYENTCTANEGYCKEGILIGVNSCVFSNRMGTQPLFNIHELMDFLAGALKDEDFTKFVALTMANRDFWDRAKDAIRTRVLRITDTLDSWKIKTGSFIKRLFGRE</sequence>
<name>A0A815LMP7_ADIRI</name>
<dbReference type="GO" id="GO:0005525">
    <property type="term" value="F:GTP binding"/>
    <property type="evidence" value="ECO:0007669"/>
    <property type="project" value="InterPro"/>
</dbReference>
<dbReference type="AlphaFoldDB" id="A0A815LMP7"/>
<dbReference type="CDD" id="cd00882">
    <property type="entry name" value="Ras_like_GTPase"/>
    <property type="match status" value="1"/>
</dbReference>
<evidence type="ECO:0000313" key="2">
    <source>
        <dbReference type="EMBL" id="CAF1411461.1"/>
    </source>
</evidence>
<keyword evidence="4" id="KW-1185">Reference proteome</keyword>
<dbReference type="Proteomes" id="UP000663828">
    <property type="component" value="Unassembled WGS sequence"/>
</dbReference>
<evidence type="ECO:0000313" key="4">
    <source>
        <dbReference type="Proteomes" id="UP000663828"/>
    </source>
</evidence>
<evidence type="ECO:0000259" key="1">
    <source>
        <dbReference type="Pfam" id="PF01926"/>
    </source>
</evidence>
<protein>
    <recommendedName>
        <fullName evidence="1">G domain-containing protein</fullName>
    </recommendedName>
</protein>
<feature type="domain" description="G" evidence="1">
    <location>
        <begin position="60"/>
        <end position="133"/>
    </location>
</feature>
<dbReference type="EMBL" id="CAJNOJ010000347">
    <property type="protein sequence ID" value="CAF1411461.1"/>
    <property type="molecule type" value="Genomic_DNA"/>
</dbReference>
<gene>
    <name evidence="2" type="ORF">EDS130_LOCUS36761</name>
    <name evidence="3" type="ORF">XAT740_LOCUS55476</name>
</gene>
<dbReference type="OrthoDB" id="10047141at2759"/>
<dbReference type="Gene3D" id="3.40.50.300">
    <property type="entry name" value="P-loop containing nucleotide triphosphate hydrolases"/>
    <property type="match status" value="1"/>
</dbReference>
<dbReference type="Proteomes" id="UP000663852">
    <property type="component" value="Unassembled WGS sequence"/>
</dbReference>
<reference evidence="2" key="1">
    <citation type="submission" date="2021-02" db="EMBL/GenBank/DDBJ databases">
        <authorList>
            <person name="Nowell W R."/>
        </authorList>
    </citation>
    <scope>NUCLEOTIDE SEQUENCE</scope>
</reference>
<dbReference type="SUPFAM" id="SSF52540">
    <property type="entry name" value="P-loop containing nucleoside triphosphate hydrolases"/>
    <property type="match status" value="1"/>
</dbReference>
<dbReference type="InterPro" id="IPR027417">
    <property type="entry name" value="P-loop_NTPase"/>
</dbReference>
<dbReference type="Pfam" id="PF01926">
    <property type="entry name" value="MMR_HSR1"/>
    <property type="match status" value="1"/>
</dbReference>
<dbReference type="InterPro" id="IPR006073">
    <property type="entry name" value="GTP-bd"/>
</dbReference>
<accession>A0A815LMP7</accession>
<evidence type="ECO:0000313" key="5">
    <source>
        <dbReference type="Proteomes" id="UP000663852"/>
    </source>
</evidence>
<comment type="caution">
    <text evidence="2">The sequence shown here is derived from an EMBL/GenBank/DDBJ whole genome shotgun (WGS) entry which is preliminary data.</text>
</comment>
<evidence type="ECO:0000313" key="3">
    <source>
        <dbReference type="EMBL" id="CAF1653567.1"/>
    </source>
</evidence>
<organism evidence="2 5">
    <name type="scientific">Adineta ricciae</name>
    <name type="common">Rotifer</name>
    <dbReference type="NCBI Taxonomy" id="249248"/>
    <lineage>
        <taxon>Eukaryota</taxon>
        <taxon>Metazoa</taxon>
        <taxon>Spiralia</taxon>
        <taxon>Gnathifera</taxon>
        <taxon>Rotifera</taxon>
        <taxon>Eurotatoria</taxon>
        <taxon>Bdelloidea</taxon>
        <taxon>Adinetida</taxon>
        <taxon>Adinetidae</taxon>
        <taxon>Adineta</taxon>
    </lineage>
</organism>
<proteinExistence type="predicted"/>
<dbReference type="EMBL" id="CAJNOR010010405">
    <property type="protein sequence ID" value="CAF1653567.1"/>
    <property type="molecule type" value="Genomic_DNA"/>
</dbReference>